<dbReference type="AlphaFoldDB" id="A0A8T2RWB9"/>
<accession>A0A8T2RWB9</accession>
<dbReference type="EMBL" id="CM035429">
    <property type="protein sequence ID" value="KAH7299768.1"/>
    <property type="molecule type" value="Genomic_DNA"/>
</dbReference>
<keyword evidence="2" id="KW-1185">Reference proteome</keyword>
<comment type="caution">
    <text evidence="1">The sequence shown here is derived from an EMBL/GenBank/DDBJ whole genome shotgun (WGS) entry which is preliminary data.</text>
</comment>
<gene>
    <name evidence="1" type="ORF">KP509_24G028200</name>
</gene>
<evidence type="ECO:0000313" key="1">
    <source>
        <dbReference type="EMBL" id="KAH7299768.1"/>
    </source>
</evidence>
<name>A0A8T2RWB9_CERRI</name>
<dbReference type="Proteomes" id="UP000825935">
    <property type="component" value="Chromosome 24"/>
</dbReference>
<sequence>MNSSKEFVPSSADPISDLAALQACSLFVFGLQVAIRPVLRHTCVTQHSETIVPFHMSSLTEWTANEGSHHLTYSFTHSSMQSSALEAFDRRVMASGQLPFEICLSGCGEMANRD</sequence>
<reference evidence="1" key="1">
    <citation type="submission" date="2021-08" db="EMBL/GenBank/DDBJ databases">
        <title>WGS assembly of Ceratopteris richardii.</title>
        <authorList>
            <person name="Marchant D.B."/>
            <person name="Chen G."/>
            <person name="Jenkins J."/>
            <person name="Shu S."/>
            <person name="Leebens-Mack J."/>
            <person name="Grimwood J."/>
            <person name="Schmutz J."/>
            <person name="Soltis P."/>
            <person name="Soltis D."/>
            <person name="Chen Z.-H."/>
        </authorList>
    </citation>
    <scope>NUCLEOTIDE SEQUENCE</scope>
    <source>
        <strain evidence="1">Whitten #5841</strain>
        <tissue evidence="1">Leaf</tissue>
    </source>
</reference>
<protein>
    <submittedName>
        <fullName evidence="1">Uncharacterized protein</fullName>
    </submittedName>
</protein>
<proteinExistence type="predicted"/>
<organism evidence="1 2">
    <name type="scientific">Ceratopteris richardii</name>
    <name type="common">Triangle waterfern</name>
    <dbReference type="NCBI Taxonomy" id="49495"/>
    <lineage>
        <taxon>Eukaryota</taxon>
        <taxon>Viridiplantae</taxon>
        <taxon>Streptophyta</taxon>
        <taxon>Embryophyta</taxon>
        <taxon>Tracheophyta</taxon>
        <taxon>Polypodiopsida</taxon>
        <taxon>Polypodiidae</taxon>
        <taxon>Polypodiales</taxon>
        <taxon>Pteridineae</taxon>
        <taxon>Pteridaceae</taxon>
        <taxon>Parkerioideae</taxon>
        <taxon>Ceratopteris</taxon>
    </lineage>
</organism>
<evidence type="ECO:0000313" key="2">
    <source>
        <dbReference type="Proteomes" id="UP000825935"/>
    </source>
</evidence>